<name>J5KRN4_9GAMM</name>
<evidence type="ECO:0000256" key="1">
    <source>
        <dbReference type="ARBA" id="ARBA00022490"/>
    </source>
</evidence>
<keyword evidence="3 4" id="KW-0456">Lyase</keyword>
<evidence type="ECO:0000313" key="4">
    <source>
        <dbReference type="EMBL" id="EJP73986.1"/>
    </source>
</evidence>
<dbReference type="EMBL" id="JH611164">
    <property type="protein sequence ID" value="EJP73986.1"/>
    <property type="molecule type" value="Genomic_DNA"/>
</dbReference>
<proteinExistence type="predicted"/>
<dbReference type="GO" id="GO:0006744">
    <property type="term" value="P:ubiquinone biosynthetic process"/>
    <property type="evidence" value="ECO:0007669"/>
    <property type="project" value="UniProtKB-KW"/>
</dbReference>
<organism evidence="4 5">
    <name type="scientific">SAR86 cluster bacterium SAR86B</name>
    <dbReference type="NCBI Taxonomy" id="1123867"/>
    <lineage>
        <taxon>Bacteria</taxon>
        <taxon>Pseudomonadati</taxon>
        <taxon>Pseudomonadota</taxon>
        <taxon>Gammaproteobacteria</taxon>
        <taxon>SAR86 cluster</taxon>
    </lineage>
</organism>
<dbReference type="PANTHER" id="PTHR38683">
    <property type="entry name" value="CHORISMATE PYRUVATE-LYASE"/>
    <property type="match status" value="1"/>
</dbReference>
<dbReference type="PANTHER" id="PTHR38683:SF1">
    <property type="entry name" value="CHORISMATE PYRUVATE-LYASE"/>
    <property type="match status" value="1"/>
</dbReference>
<keyword evidence="1" id="KW-0963">Cytoplasm</keyword>
<sequence length="160" mass="18928">MNLEQISNWTDIENIDQKVSAEVRSWLLEKGPITQRIKLTEEFKLQIICDEEKEVPDSELKFLKFKSKKNRLREVLLHGNNTPRVYARSVIPNETIENGFRKLGELGNKPLGDILFNKNIFKKEHTQYASFKINKNTFWGRKARYTVKNYPFSVMEVFLF</sequence>
<dbReference type="HOGENOM" id="CLU_096824_3_0_6"/>
<accession>J5KRN4</accession>
<gene>
    <name evidence="4" type="ORF">NT02SARS_0537</name>
</gene>
<dbReference type="InterPro" id="IPR028978">
    <property type="entry name" value="Chorismate_lyase_/UTRA_dom_sf"/>
</dbReference>
<keyword evidence="2" id="KW-0831">Ubiquinone biosynthesis</keyword>
<dbReference type="AlphaFoldDB" id="J5KRN4"/>
<dbReference type="Pfam" id="PF04345">
    <property type="entry name" value="Chor_lyase"/>
    <property type="match status" value="1"/>
</dbReference>
<protein>
    <submittedName>
        <fullName evidence="4">Putative chorismate lyase</fullName>
    </submittedName>
</protein>
<dbReference type="SUPFAM" id="SSF64288">
    <property type="entry name" value="Chorismate lyase-like"/>
    <property type="match status" value="1"/>
</dbReference>
<dbReference type="Proteomes" id="UP000010116">
    <property type="component" value="Unassembled WGS sequence"/>
</dbReference>
<dbReference type="GO" id="GO:0008813">
    <property type="term" value="F:chorismate lyase activity"/>
    <property type="evidence" value="ECO:0007669"/>
    <property type="project" value="InterPro"/>
</dbReference>
<evidence type="ECO:0000256" key="2">
    <source>
        <dbReference type="ARBA" id="ARBA00022688"/>
    </source>
</evidence>
<reference evidence="4 5" key="1">
    <citation type="journal article" date="2012" name="ISME J.">
        <title>Genomic insights to SAR86, an abundant and uncultivated marine bacterial lineage.</title>
        <authorList>
            <person name="Dupont C.L."/>
            <person name="Rusch D.B."/>
            <person name="Yooseph S."/>
            <person name="Lombardo M.J."/>
            <person name="Richter R.A."/>
            <person name="Valas R."/>
            <person name="Novotny M."/>
            <person name="Yee-Greenbaum J."/>
            <person name="Selengut J.D."/>
            <person name="Haft D.H."/>
            <person name="Halpern A.L."/>
            <person name="Lasken R.S."/>
            <person name="Nealson K."/>
            <person name="Friedman R."/>
            <person name="Venter J.C."/>
        </authorList>
    </citation>
    <scope>NUCLEOTIDE SEQUENCE [LARGE SCALE GENOMIC DNA]</scope>
</reference>
<dbReference type="InterPro" id="IPR007440">
    <property type="entry name" value="Chorismate--pyruvate_lyase"/>
</dbReference>
<dbReference type="Gene3D" id="3.40.1410.10">
    <property type="entry name" value="Chorismate lyase-like"/>
    <property type="match status" value="1"/>
</dbReference>
<dbReference type="GO" id="GO:0005829">
    <property type="term" value="C:cytosol"/>
    <property type="evidence" value="ECO:0007669"/>
    <property type="project" value="TreeGrafter"/>
</dbReference>
<evidence type="ECO:0000313" key="5">
    <source>
        <dbReference type="Proteomes" id="UP000010116"/>
    </source>
</evidence>
<evidence type="ECO:0000256" key="3">
    <source>
        <dbReference type="ARBA" id="ARBA00023239"/>
    </source>
</evidence>